<reference evidence="2 3" key="1">
    <citation type="journal article" date="2017" name="Int. J. Syst. Evol. Microbiol.">
        <title>Mucilaginibacterpsychrotolerans sp. nov., isolated from peatlands.</title>
        <authorList>
            <person name="Deng Y."/>
            <person name="Shen L."/>
            <person name="Xu B."/>
            <person name="Liu Y."/>
            <person name="Gu Z."/>
            <person name="Liu H."/>
            <person name="Zhou Y."/>
        </authorList>
    </citation>
    <scope>NUCLEOTIDE SEQUENCE [LARGE SCALE GENOMIC DNA]</scope>
    <source>
        <strain evidence="2 3">NH7-4</strain>
    </source>
</reference>
<feature type="chain" id="PRO_5021264921" description="Periplasmic heavy metal sensor" evidence="1">
    <location>
        <begin position="30"/>
        <end position="136"/>
    </location>
</feature>
<organism evidence="2 3">
    <name type="scientific">Mucilaginibacter psychrotolerans</name>
    <dbReference type="NCBI Taxonomy" id="1524096"/>
    <lineage>
        <taxon>Bacteria</taxon>
        <taxon>Pseudomonadati</taxon>
        <taxon>Bacteroidota</taxon>
        <taxon>Sphingobacteriia</taxon>
        <taxon>Sphingobacteriales</taxon>
        <taxon>Sphingobacteriaceae</taxon>
        <taxon>Mucilaginibacter</taxon>
    </lineage>
</organism>
<sequence length="136" mass="15322">MKNTKTKAGYGVTLILLFLTILSSAPVWAQQMDAAAIKKSTPKQRADWQTNMMKKDLKLTDAQYRQVSQLNLEYAKKMQPLFNSDDSRLSKGMKARSIMQEKDAKLKAVLSTGQYDAYQQIVKNKMAAVKKAIMGN</sequence>
<keyword evidence="3" id="KW-1185">Reference proteome</keyword>
<dbReference type="AlphaFoldDB" id="A0A4Y8SMN2"/>
<evidence type="ECO:0000256" key="1">
    <source>
        <dbReference type="SAM" id="SignalP"/>
    </source>
</evidence>
<comment type="caution">
    <text evidence="2">The sequence shown here is derived from an EMBL/GenBank/DDBJ whole genome shotgun (WGS) entry which is preliminary data.</text>
</comment>
<gene>
    <name evidence="2" type="ORF">E2R66_04520</name>
</gene>
<accession>A0A4Y8SMN2</accession>
<evidence type="ECO:0000313" key="2">
    <source>
        <dbReference type="EMBL" id="TFF39636.1"/>
    </source>
</evidence>
<protein>
    <recommendedName>
        <fullName evidence="4">Periplasmic heavy metal sensor</fullName>
    </recommendedName>
</protein>
<dbReference type="RefSeq" id="WP_133227104.1">
    <property type="nucleotide sequence ID" value="NZ_SOZE01000003.1"/>
</dbReference>
<evidence type="ECO:0000313" key="3">
    <source>
        <dbReference type="Proteomes" id="UP000297540"/>
    </source>
</evidence>
<name>A0A4Y8SMN2_9SPHI</name>
<dbReference type="EMBL" id="SOZE01000003">
    <property type="protein sequence ID" value="TFF39636.1"/>
    <property type="molecule type" value="Genomic_DNA"/>
</dbReference>
<dbReference type="Proteomes" id="UP000297540">
    <property type="component" value="Unassembled WGS sequence"/>
</dbReference>
<feature type="signal peptide" evidence="1">
    <location>
        <begin position="1"/>
        <end position="29"/>
    </location>
</feature>
<evidence type="ECO:0008006" key="4">
    <source>
        <dbReference type="Google" id="ProtNLM"/>
    </source>
</evidence>
<dbReference type="OrthoDB" id="5569165at2"/>
<proteinExistence type="predicted"/>
<keyword evidence="1" id="KW-0732">Signal</keyword>